<feature type="transmembrane region" description="Helical" evidence="1">
    <location>
        <begin position="81"/>
        <end position="101"/>
    </location>
</feature>
<dbReference type="PANTHER" id="PTHR34980">
    <property type="entry name" value="INNER MEMBRANE PROTEIN-RELATED-RELATED"/>
    <property type="match status" value="1"/>
</dbReference>
<dbReference type="PANTHER" id="PTHR34980:SF2">
    <property type="entry name" value="INNER MEMBRANE PROTEIN YHAH-RELATED"/>
    <property type="match status" value="1"/>
</dbReference>
<dbReference type="AlphaFoldDB" id="M2YBH4"/>
<evidence type="ECO:0008006" key="4">
    <source>
        <dbReference type="Google" id="ProtNLM"/>
    </source>
</evidence>
<dbReference type="RefSeq" id="WP_008616508.1">
    <property type="nucleotide sequence ID" value="NZ_AONQ01000018.1"/>
</dbReference>
<keyword evidence="3" id="KW-1185">Reference proteome</keyword>
<accession>M2YBH4</accession>
<evidence type="ECO:0000256" key="1">
    <source>
        <dbReference type="SAM" id="Phobius"/>
    </source>
</evidence>
<dbReference type="PATRIC" id="fig|1244869.3.peg.1746"/>
<keyword evidence="1" id="KW-1133">Transmembrane helix</keyword>
<organism evidence="2 3">
    <name type="scientific">Paramagnetospirillum caucaseum</name>
    <dbReference type="NCBI Taxonomy" id="1244869"/>
    <lineage>
        <taxon>Bacteria</taxon>
        <taxon>Pseudomonadati</taxon>
        <taxon>Pseudomonadota</taxon>
        <taxon>Alphaproteobacteria</taxon>
        <taxon>Rhodospirillales</taxon>
        <taxon>Magnetospirillaceae</taxon>
        <taxon>Paramagnetospirillum</taxon>
    </lineage>
</organism>
<comment type="caution">
    <text evidence="2">The sequence shown here is derived from an EMBL/GenBank/DDBJ whole genome shotgun (WGS) entry which is preliminary data.</text>
</comment>
<dbReference type="Pfam" id="PF05656">
    <property type="entry name" value="DUF805"/>
    <property type="match status" value="1"/>
</dbReference>
<proteinExistence type="predicted"/>
<dbReference type="Proteomes" id="UP000011744">
    <property type="component" value="Unassembled WGS sequence"/>
</dbReference>
<feature type="transmembrane region" description="Helical" evidence="1">
    <location>
        <begin position="50"/>
        <end position="69"/>
    </location>
</feature>
<dbReference type="InterPro" id="IPR008523">
    <property type="entry name" value="DUF805"/>
</dbReference>
<keyword evidence="1" id="KW-0812">Transmembrane</keyword>
<evidence type="ECO:0000313" key="3">
    <source>
        <dbReference type="Proteomes" id="UP000011744"/>
    </source>
</evidence>
<reference evidence="2 3" key="1">
    <citation type="journal article" date="2014" name="Genome Announc.">
        <title>Draft Genome Sequence of Magnetospirillum sp. Strain SO-1, a Freshwater Magnetotactic Bacterium Isolated from the Ol'khovka River, Russia.</title>
        <authorList>
            <person name="Grouzdev D.S."/>
            <person name="Dziuba M.V."/>
            <person name="Sukhacheva M.S."/>
            <person name="Mardanov A.V."/>
            <person name="Beletskiy A.V."/>
            <person name="Kuznetsov B.B."/>
            <person name="Skryabin K.G."/>
        </authorList>
    </citation>
    <scope>NUCLEOTIDE SEQUENCE [LARGE SCALE GENOMIC DNA]</scope>
    <source>
        <strain evidence="2 3">SO-1</strain>
    </source>
</reference>
<protein>
    <recommendedName>
        <fullName evidence="4">DUF805 domain-containing protein</fullName>
    </recommendedName>
</protein>
<name>M2YBH4_9PROT</name>
<dbReference type="STRING" id="1244869.H261_08638"/>
<dbReference type="GO" id="GO:0005886">
    <property type="term" value="C:plasma membrane"/>
    <property type="evidence" value="ECO:0007669"/>
    <property type="project" value="TreeGrafter"/>
</dbReference>
<keyword evidence="1" id="KW-0472">Membrane</keyword>
<dbReference type="OrthoDB" id="9812349at2"/>
<dbReference type="EMBL" id="AONQ01000018">
    <property type="protein sequence ID" value="EME70376.1"/>
    <property type="molecule type" value="Genomic_DNA"/>
</dbReference>
<feature type="transmembrane region" description="Helical" evidence="1">
    <location>
        <begin position="26"/>
        <end position="44"/>
    </location>
</feature>
<sequence length="125" mass="13929">MDFMTAVKTCLGKYATFQGRAARSEYWFFTLFNIILSMIASVIAGASLGVLSVLPMILMIGLFLPTLAVSIRRLHDLDKPGWWFLIILVPVVGGLVLLWWFCRRGTEGQNMFGSDPLWTALTSAP</sequence>
<evidence type="ECO:0000313" key="2">
    <source>
        <dbReference type="EMBL" id="EME70376.1"/>
    </source>
</evidence>
<dbReference type="eggNOG" id="COG3152">
    <property type="taxonomic scope" value="Bacteria"/>
</dbReference>
<gene>
    <name evidence="2" type="ORF">H261_08638</name>
</gene>